<dbReference type="CDD" id="cd01335">
    <property type="entry name" value="Radical_SAM"/>
    <property type="match status" value="1"/>
</dbReference>
<evidence type="ECO:0000256" key="4">
    <source>
        <dbReference type="ARBA" id="ARBA00023014"/>
    </source>
</evidence>
<dbReference type="SUPFAM" id="SSF53335">
    <property type="entry name" value="S-adenosyl-L-methionine-dependent methyltransferases"/>
    <property type="match status" value="1"/>
</dbReference>
<reference evidence="6 7" key="1">
    <citation type="journal article" date="2021" name="ISME Commun">
        <title>Automated analysis of genomic sequences facilitates high-throughput and comprehensive description of bacteria.</title>
        <authorList>
            <person name="Hitch T.C.A."/>
        </authorList>
    </citation>
    <scope>NUCLEOTIDE SEQUENCE [LARGE SCALE GENOMIC DNA]</scope>
    <source>
        <strain evidence="6 7">Sanger_19</strain>
    </source>
</reference>
<sequence length="394" mass="46319">MSMKWKHKGREFESIGYQLKDKKTMIIYGAGDYAEDILNVYEGSECKDSWKLWLVDRDEKKQQEGKRGYRVMSPEELWKKEKENYFVVICATPSGAAEIKKGLLEHEIKEEDIYDYSYFLYTYLPIYFMYVKNKLFFTSENIIPSTVCDLNCRSCLNFNPYIKKHIVDSLEEVKADIDAFFGQVDLIYRLQISGGEPFLYKELGHVLEYIYENYKDKVIRLETVTNGTIVPSDELCRILKKCKVTVFLDDYRKTLPNGEALYERVKNKLNQEEISVIYNYAEKWIRMYSKNSSHEEDSEEKLESFYERCGNPWSTLRKKKITGCNYAHYAAKAGILPDDEDNYFVLTGEVDKKALLEFRLRYNEKGYVEFCKKCAGWTSINPNLEDAAIQKAKE</sequence>
<evidence type="ECO:0000256" key="1">
    <source>
        <dbReference type="ARBA" id="ARBA00022691"/>
    </source>
</evidence>
<dbReference type="RefSeq" id="WP_262623903.1">
    <property type="nucleotide sequence ID" value="NZ_JAOQKI010000012.1"/>
</dbReference>
<dbReference type="SUPFAM" id="SSF102114">
    <property type="entry name" value="Radical SAM enzymes"/>
    <property type="match status" value="1"/>
</dbReference>
<dbReference type="InterPro" id="IPR029063">
    <property type="entry name" value="SAM-dependent_MTases_sf"/>
</dbReference>
<organism evidence="6 7">
    <name type="scientific">Roseburia amylophila</name>
    <dbReference type="NCBI Taxonomy" id="2981794"/>
    <lineage>
        <taxon>Bacteria</taxon>
        <taxon>Bacillati</taxon>
        <taxon>Bacillota</taxon>
        <taxon>Clostridia</taxon>
        <taxon>Lachnospirales</taxon>
        <taxon>Lachnospiraceae</taxon>
        <taxon>Roseburia</taxon>
    </lineage>
</organism>
<keyword evidence="2" id="KW-0479">Metal-binding</keyword>
<evidence type="ECO:0000256" key="3">
    <source>
        <dbReference type="ARBA" id="ARBA00023004"/>
    </source>
</evidence>
<dbReference type="Pfam" id="PF04055">
    <property type="entry name" value="Radical_SAM"/>
    <property type="match status" value="1"/>
</dbReference>
<accession>A0ABT2SEC4</accession>
<dbReference type="EMBL" id="JAOQKI010000012">
    <property type="protein sequence ID" value="MCU6717414.1"/>
    <property type="molecule type" value="Genomic_DNA"/>
</dbReference>
<dbReference type="SFLD" id="SFLDS00029">
    <property type="entry name" value="Radical_SAM"/>
    <property type="match status" value="1"/>
</dbReference>
<name>A0ABT2SEC4_9FIRM</name>
<dbReference type="Proteomes" id="UP001209666">
    <property type="component" value="Unassembled WGS sequence"/>
</dbReference>
<keyword evidence="3" id="KW-0408">Iron</keyword>
<dbReference type="InterPro" id="IPR058240">
    <property type="entry name" value="rSAM_sf"/>
</dbReference>
<evidence type="ECO:0000259" key="5">
    <source>
        <dbReference type="Pfam" id="PF04055"/>
    </source>
</evidence>
<gene>
    <name evidence="6" type="ORF">OCV43_09010</name>
</gene>
<keyword evidence="7" id="KW-1185">Reference proteome</keyword>
<dbReference type="InterPro" id="IPR007197">
    <property type="entry name" value="rSAM"/>
</dbReference>
<proteinExistence type="predicted"/>
<evidence type="ECO:0000313" key="7">
    <source>
        <dbReference type="Proteomes" id="UP001209666"/>
    </source>
</evidence>
<feature type="domain" description="Radical SAM core" evidence="5">
    <location>
        <begin position="142"/>
        <end position="246"/>
    </location>
</feature>
<evidence type="ECO:0000313" key="6">
    <source>
        <dbReference type="EMBL" id="MCU6717414.1"/>
    </source>
</evidence>
<evidence type="ECO:0000256" key="2">
    <source>
        <dbReference type="ARBA" id="ARBA00022723"/>
    </source>
</evidence>
<dbReference type="Gene3D" id="3.20.20.70">
    <property type="entry name" value="Aldolase class I"/>
    <property type="match status" value="1"/>
</dbReference>
<protein>
    <submittedName>
        <fullName evidence="6">Radical SAM protein</fullName>
    </submittedName>
</protein>
<keyword evidence="1" id="KW-0949">S-adenosyl-L-methionine</keyword>
<comment type="caution">
    <text evidence="6">The sequence shown here is derived from an EMBL/GenBank/DDBJ whole genome shotgun (WGS) entry which is preliminary data.</text>
</comment>
<keyword evidence="4" id="KW-0411">Iron-sulfur</keyword>
<dbReference type="InterPro" id="IPR013785">
    <property type="entry name" value="Aldolase_TIM"/>
</dbReference>
<dbReference type="Gene3D" id="3.40.50.720">
    <property type="entry name" value="NAD(P)-binding Rossmann-like Domain"/>
    <property type="match status" value="1"/>
</dbReference>